<dbReference type="Proteomes" id="UP001229421">
    <property type="component" value="Unassembled WGS sequence"/>
</dbReference>
<dbReference type="InterPro" id="IPR016477">
    <property type="entry name" value="Fructo-/Ketosamine-3-kinase"/>
</dbReference>
<name>A0AAD8JZR6_TARER</name>
<gene>
    <name evidence="1" type="ORF">QVD17_34746</name>
</gene>
<accession>A0AAD8JZR6</accession>
<comment type="caution">
    <text evidence="1">The sequence shown here is derived from an EMBL/GenBank/DDBJ whole genome shotgun (WGS) entry which is preliminary data.</text>
</comment>
<evidence type="ECO:0000313" key="2">
    <source>
        <dbReference type="Proteomes" id="UP001229421"/>
    </source>
</evidence>
<dbReference type="PANTHER" id="PTHR12149">
    <property type="entry name" value="FRUCTOSAMINE 3 KINASE-RELATED PROTEIN"/>
    <property type="match status" value="1"/>
</dbReference>
<evidence type="ECO:0000313" key="1">
    <source>
        <dbReference type="EMBL" id="KAK1413038.1"/>
    </source>
</evidence>
<dbReference type="Gene3D" id="3.90.1200.10">
    <property type="match status" value="1"/>
</dbReference>
<dbReference type="EMBL" id="JAUHHV010000009">
    <property type="protein sequence ID" value="KAK1413038.1"/>
    <property type="molecule type" value="Genomic_DNA"/>
</dbReference>
<organism evidence="1 2">
    <name type="scientific">Tagetes erecta</name>
    <name type="common">African marigold</name>
    <dbReference type="NCBI Taxonomy" id="13708"/>
    <lineage>
        <taxon>Eukaryota</taxon>
        <taxon>Viridiplantae</taxon>
        <taxon>Streptophyta</taxon>
        <taxon>Embryophyta</taxon>
        <taxon>Tracheophyta</taxon>
        <taxon>Spermatophyta</taxon>
        <taxon>Magnoliopsida</taxon>
        <taxon>eudicotyledons</taxon>
        <taxon>Gunneridae</taxon>
        <taxon>Pentapetalae</taxon>
        <taxon>asterids</taxon>
        <taxon>campanulids</taxon>
        <taxon>Asterales</taxon>
        <taxon>Asteraceae</taxon>
        <taxon>Asteroideae</taxon>
        <taxon>Heliantheae alliance</taxon>
        <taxon>Tageteae</taxon>
        <taxon>Tagetes</taxon>
    </lineage>
</organism>
<dbReference type="PANTHER" id="PTHR12149:SF8">
    <property type="entry name" value="PROTEIN-RIBULOSAMINE 3-KINASE"/>
    <property type="match status" value="1"/>
</dbReference>
<proteinExistence type="predicted"/>
<keyword evidence="2" id="KW-1185">Reference proteome</keyword>
<sequence length="74" mass="8497">MLLPSCMDLLSNYTGTNAEGANAIPKWQDGDNEAEFGLAWCTIFGGSFYNAYIEVMPKQQGFEKRRDLYMIYHY</sequence>
<dbReference type="AlphaFoldDB" id="A0AAD8JZR6"/>
<reference evidence="1" key="1">
    <citation type="journal article" date="2023" name="bioRxiv">
        <title>Improved chromosome-level genome assembly for marigold (Tagetes erecta).</title>
        <authorList>
            <person name="Jiang F."/>
            <person name="Yuan L."/>
            <person name="Wang S."/>
            <person name="Wang H."/>
            <person name="Xu D."/>
            <person name="Wang A."/>
            <person name="Fan W."/>
        </authorList>
    </citation>
    <scope>NUCLEOTIDE SEQUENCE</scope>
    <source>
        <strain evidence="1">WSJ</strain>
        <tissue evidence="1">Leaf</tissue>
    </source>
</reference>
<protein>
    <submittedName>
        <fullName evidence="1">Uncharacterized protein</fullName>
    </submittedName>
</protein>
<dbReference type="Pfam" id="PF03881">
    <property type="entry name" value="Fructosamin_kin"/>
    <property type="match status" value="1"/>
</dbReference>